<dbReference type="Proteomes" id="UP000774130">
    <property type="component" value="Unassembled WGS sequence"/>
</dbReference>
<name>A0ABS6TDJ7_9ENTE</name>
<dbReference type="InterPro" id="IPR001867">
    <property type="entry name" value="OmpR/PhoB-type_DNA-bd"/>
</dbReference>
<organism evidence="9 10">
    <name type="scientific">Enterococcus alishanensis</name>
    <dbReference type="NCBI Taxonomy" id="1303817"/>
    <lineage>
        <taxon>Bacteria</taxon>
        <taxon>Bacillati</taxon>
        <taxon>Bacillota</taxon>
        <taxon>Bacilli</taxon>
        <taxon>Lactobacillales</taxon>
        <taxon>Enterococcaceae</taxon>
        <taxon>Enterococcus</taxon>
    </lineage>
</organism>
<dbReference type="PROSITE" id="PS51755">
    <property type="entry name" value="OMPR_PHOB"/>
    <property type="match status" value="1"/>
</dbReference>
<sequence>MDKILIVEDDRALSEGVSIALKNLEIQIIQSNNLADAETVLINQGIDLVLLDIHLPDGNGLEFLKKIKHSFNIPVILLTANDTEMDIVLGLEYGANDYITKPFSLAVLRARVNTQLRRKQEKKQELFVMDEFVFDFNKMIFSKNKQSVELSKTEQKLLRILIENRGITVMREKLLDQVWGNEQEFIDGNTLSVTIKRLRDKLDAVEEIKTIYGLGYSWRWDK</sequence>
<feature type="domain" description="OmpR/PhoB-type" evidence="8">
    <location>
        <begin position="124"/>
        <end position="220"/>
    </location>
</feature>
<evidence type="ECO:0000256" key="4">
    <source>
        <dbReference type="ARBA" id="ARBA00023163"/>
    </source>
</evidence>
<evidence type="ECO:0000313" key="10">
    <source>
        <dbReference type="Proteomes" id="UP000774130"/>
    </source>
</evidence>
<dbReference type="SMART" id="SM00862">
    <property type="entry name" value="Trans_reg_C"/>
    <property type="match status" value="1"/>
</dbReference>
<evidence type="ECO:0000259" key="7">
    <source>
        <dbReference type="PROSITE" id="PS50110"/>
    </source>
</evidence>
<keyword evidence="1 5" id="KW-0597">Phosphoprotein</keyword>
<accession>A0ABS6TDJ7</accession>
<keyword evidence="2" id="KW-0805">Transcription regulation</keyword>
<dbReference type="PROSITE" id="PS50110">
    <property type="entry name" value="RESPONSE_REGULATORY"/>
    <property type="match status" value="1"/>
</dbReference>
<gene>
    <name evidence="9" type="ORF">KUA55_09845</name>
</gene>
<keyword evidence="3 6" id="KW-0238">DNA-binding</keyword>
<reference evidence="9 10" key="1">
    <citation type="submission" date="2021-06" db="EMBL/GenBank/DDBJ databases">
        <title>Enterococcus alishanensis sp. nov., a novel lactic acid bacterium isolated from fresh coffee beans.</title>
        <authorList>
            <person name="Chen Y.-S."/>
        </authorList>
    </citation>
    <scope>NUCLEOTIDE SEQUENCE [LARGE SCALE GENOMIC DNA]</scope>
    <source>
        <strain evidence="9 10">ALS3</strain>
    </source>
</reference>
<evidence type="ECO:0000256" key="1">
    <source>
        <dbReference type="ARBA" id="ARBA00022553"/>
    </source>
</evidence>
<comment type="caution">
    <text evidence="9">The sequence shown here is derived from an EMBL/GenBank/DDBJ whole genome shotgun (WGS) entry which is preliminary data.</text>
</comment>
<dbReference type="PANTHER" id="PTHR48111">
    <property type="entry name" value="REGULATOR OF RPOS"/>
    <property type="match status" value="1"/>
</dbReference>
<evidence type="ECO:0000256" key="2">
    <source>
        <dbReference type="ARBA" id="ARBA00023015"/>
    </source>
</evidence>
<keyword evidence="10" id="KW-1185">Reference proteome</keyword>
<dbReference type="EMBL" id="JAHUZB010000003">
    <property type="protein sequence ID" value="MBV7390985.1"/>
    <property type="molecule type" value="Genomic_DNA"/>
</dbReference>
<evidence type="ECO:0000256" key="6">
    <source>
        <dbReference type="PROSITE-ProRule" id="PRU01091"/>
    </source>
</evidence>
<evidence type="ECO:0000256" key="5">
    <source>
        <dbReference type="PROSITE-ProRule" id="PRU00169"/>
    </source>
</evidence>
<dbReference type="Pfam" id="PF00072">
    <property type="entry name" value="Response_reg"/>
    <property type="match status" value="1"/>
</dbReference>
<evidence type="ECO:0000313" key="9">
    <source>
        <dbReference type="EMBL" id="MBV7390985.1"/>
    </source>
</evidence>
<dbReference type="Pfam" id="PF00486">
    <property type="entry name" value="Trans_reg_C"/>
    <property type="match status" value="1"/>
</dbReference>
<feature type="DNA-binding region" description="OmpR/PhoB-type" evidence="6">
    <location>
        <begin position="124"/>
        <end position="220"/>
    </location>
</feature>
<feature type="modified residue" description="4-aspartylphosphate" evidence="5">
    <location>
        <position position="52"/>
    </location>
</feature>
<dbReference type="CDD" id="cd00383">
    <property type="entry name" value="trans_reg_C"/>
    <property type="match status" value="1"/>
</dbReference>
<dbReference type="PANTHER" id="PTHR48111:SF73">
    <property type="entry name" value="ALKALINE PHOSPHATASE SYNTHESIS TRANSCRIPTIONAL REGULATORY PROTEIN PHOP"/>
    <property type="match status" value="1"/>
</dbReference>
<feature type="domain" description="Response regulatory" evidence="7">
    <location>
        <begin position="3"/>
        <end position="116"/>
    </location>
</feature>
<evidence type="ECO:0000256" key="3">
    <source>
        <dbReference type="ARBA" id="ARBA00023125"/>
    </source>
</evidence>
<evidence type="ECO:0000259" key="8">
    <source>
        <dbReference type="PROSITE" id="PS51755"/>
    </source>
</evidence>
<dbReference type="RefSeq" id="WP_218326017.1">
    <property type="nucleotide sequence ID" value="NZ_JAHUZB010000003.1"/>
</dbReference>
<dbReference type="SMART" id="SM00448">
    <property type="entry name" value="REC"/>
    <property type="match status" value="1"/>
</dbReference>
<protein>
    <submittedName>
        <fullName evidence="9">Response regulator transcription factor</fullName>
    </submittedName>
</protein>
<keyword evidence="4" id="KW-0804">Transcription</keyword>
<dbReference type="InterPro" id="IPR039420">
    <property type="entry name" value="WalR-like"/>
</dbReference>
<dbReference type="InterPro" id="IPR001789">
    <property type="entry name" value="Sig_transdc_resp-reg_receiver"/>
</dbReference>
<proteinExistence type="predicted"/>